<dbReference type="Pfam" id="PF08281">
    <property type="entry name" value="Sigma70_r4_2"/>
    <property type="match status" value="1"/>
</dbReference>
<dbReference type="PANTHER" id="PTHR43133">
    <property type="entry name" value="RNA POLYMERASE ECF-TYPE SIGMA FACTO"/>
    <property type="match status" value="1"/>
</dbReference>
<dbReference type="InterPro" id="IPR014284">
    <property type="entry name" value="RNA_pol_sigma-70_dom"/>
</dbReference>
<reference evidence="8" key="1">
    <citation type="journal article" date="2019" name="Int. J. Syst. Evol. Microbiol.">
        <title>The Global Catalogue of Microorganisms (GCM) 10K type strain sequencing project: providing services to taxonomists for standard genome sequencing and annotation.</title>
        <authorList>
            <consortium name="The Broad Institute Genomics Platform"/>
            <consortium name="The Broad Institute Genome Sequencing Center for Infectious Disease"/>
            <person name="Wu L."/>
            <person name="Ma J."/>
        </authorList>
    </citation>
    <scope>NUCLEOTIDE SEQUENCE [LARGE SCALE GENOMIC DNA]</scope>
    <source>
        <strain evidence="8">KCTC 52416</strain>
    </source>
</reference>
<gene>
    <name evidence="7" type="ORF">ACFOET_07125</name>
</gene>
<dbReference type="NCBIfam" id="TIGR02937">
    <property type="entry name" value="sigma70-ECF"/>
    <property type="match status" value="1"/>
</dbReference>
<dbReference type="InterPro" id="IPR036388">
    <property type="entry name" value="WH-like_DNA-bd_sf"/>
</dbReference>
<dbReference type="EMBL" id="JBHRTA010000022">
    <property type="protein sequence ID" value="MFC3197380.1"/>
    <property type="molecule type" value="Genomic_DNA"/>
</dbReference>
<evidence type="ECO:0000256" key="2">
    <source>
        <dbReference type="ARBA" id="ARBA00023015"/>
    </source>
</evidence>
<dbReference type="Gene3D" id="1.10.1740.10">
    <property type="match status" value="1"/>
</dbReference>
<feature type="domain" description="RNA polymerase sigma factor 70 region 4 type 2" evidence="6">
    <location>
        <begin position="126"/>
        <end position="178"/>
    </location>
</feature>
<dbReference type="Pfam" id="PF04542">
    <property type="entry name" value="Sigma70_r2"/>
    <property type="match status" value="1"/>
</dbReference>
<name>A0ABV7JKH2_9SPHI</name>
<keyword evidence="8" id="KW-1185">Reference proteome</keyword>
<feature type="domain" description="RNA polymerase sigma-70 region 2" evidence="5">
    <location>
        <begin position="24"/>
        <end position="91"/>
    </location>
</feature>
<dbReference type="Proteomes" id="UP001595526">
    <property type="component" value="Unassembled WGS sequence"/>
</dbReference>
<comment type="similarity">
    <text evidence="1">Belongs to the sigma-70 factor family. ECF subfamily.</text>
</comment>
<evidence type="ECO:0000256" key="1">
    <source>
        <dbReference type="ARBA" id="ARBA00010641"/>
    </source>
</evidence>
<evidence type="ECO:0000256" key="3">
    <source>
        <dbReference type="ARBA" id="ARBA00023082"/>
    </source>
</evidence>
<keyword evidence="3" id="KW-0731">Sigma factor</keyword>
<dbReference type="PANTHER" id="PTHR43133:SF46">
    <property type="entry name" value="RNA POLYMERASE SIGMA-70 FACTOR ECF SUBFAMILY"/>
    <property type="match status" value="1"/>
</dbReference>
<evidence type="ECO:0000313" key="8">
    <source>
        <dbReference type="Proteomes" id="UP001595526"/>
    </source>
</evidence>
<dbReference type="InterPro" id="IPR013324">
    <property type="entry name" value="RNA_pol_sigma_r3/r4-like"/>
</dbReference>
<dbReference type="InterPro" id="IPR013249">
    <property type="entry name" value="RNA_pol_sigma70_r4_t2"/>
</dbReference>
<dbReference type="CDD" id="cd06171">
    <property type="entry name" value="Sigma70_r4"/>
    <property type="match status" value="1"/>
</dbReference>
<evidence type="ECO:0000313" key="7">
    <source>
        <dbReference type="EMBL" id="MFC3197380.1"/>
    </source>
</evidence>
<comment type="caution">
    <text evidence="7">The sequence shown here is derived from an EMBL/GenBank/DDBJ whole genome shotgun (WGS) entry which is preliminary data.</text>
</comment>
<dbReference type="InterPro" id="IPR039425">
    <property type="entry name" value="RNA_pol_sigma-70-like"/>
</dbReference>
<protein>
    <submittedName>
        <fullName evidence="7">RNA polymerase sigma factor</fullName>
    </submittedName>
</protein>
<dbReference type="SUPFAM" id="SSF88946">
    <property type="entry name" value="Sigma2 domain of RNA polymerase sigma factors"/>
    <property type="match status" value="1"/>
</dbReference>
<dbReference type="Gene3D" id="1.10.10.10">
    <property type="entry name" value="Winged helix-like DNA-binding domain superfamily/Winged helix DNA-binding domain"/>
    <property type="match status" value="1"/>
</dbReference>
<accession>A0ABV7JKH2</accession>
<dbReference type="InterPro" id="IPR013325">
    <property type="entry name" value="RNA_pol_sigma_r2"/>
</dbReference>
<organism evidence="7 8">
    <name type="scientific">Parapedobacter deserti</name>
    <dbReference type="NCBI Taxonomy" id="1912957"/>
    <lineage>
        <taxon>Bacteria</taxon>
        <taxon>Pseudomonadati</taxon>
        <taxon>Bacteroidota</taxon>
        <taxon>Sphingobacteriia</taxon>
        <taxon>Sphingobacteriales</taxon>
        <taxon>Sphingobacteriaceae</taxon>
        <taxon>Parapedobacter</taxon>
    </lineage>
</organism>
<sequence length="198" mass="23238">MAILTEDSCWKDFVIGKEHAFGALYDRYVERLFAFGCRYSRDTELIKDLVHDLFIDIYRYRPRLDVTANPTAYLFSSLRRKIALAIKNNQRQAELYAAFEEGIPFLIEWDIEHKAIRNEEEAELLQRVVTEVSRLSSRQQESLYLRFTCELGYDDVADVMGVSVASCRTLVYRAVKELRKKLAYIPMSNVLFITFRRP</sequence>
<proteinExistence type="inferred from homology"/>
<dbReference type="InterPro" id="IPR007627">
    <property type="entry name" value="RNA_pol_sigma70_r2"/>
</dbReference>
<evidence type="ECO:0000259" key="6">
    <source>
        <dbReference type="Pfam" id="PF08281"/>
    </source>
</evidence>
<evidence type="ECO:0000256" key="4">
    <source>
        <dbReference type="ARBA" id="ARBA00023163"/>
    </source>
</evidence>
<keyword evidence="4" id="KW-0804">Transcription</keyword>
<dbReference type="SUPFAM" id="SSF88659">
    <property type="entry name" value="Sigma3 and sigma4 domains of RNA polymerase sigma factors"/>
    <property type="match status" value="1"/>
</dbReference>
<evidence type="ECO:0000259" key="5">
    <source>
        <dbReference type="Pfam" id="PF04542"/>
    </source>
</evidence>
<keyword evidence="2" id="KW-0805">Transcription regulation</keyword>
<dbReference type="RefSeq" id="WP_379021011.1">
    <property type="nucleotide sequence ID" value="NZ_JBHRTA010000022.1"/>
</dbReference>